<keyword evidence="4" id="KW-1185">Reference proteome</keyword>
<dbReference type="PANTHER" id="PTHR42815:SF2">
    <property type="entry name" value="FAD-BINDING, PUTATIVE (AFU_ORTHOLOGUE AFUA_6G07600)-RELATED"/>
    <property type="match status" value="1"/>
</dbReference>
<sequence length="214" mass="23608">MTGHYAQVAFTPLVTSHQAAHGSADAYARMAAFGDGPDRLGADETDFIHSRDSFFIASVSETGWPYVQHRGGPPGFLRVLDERTLGFADFRGNRQYITRGNLDHDERVSLFLIDYRLRARMKIFGRARVVEPEDDAALVASLAPPDYTAKVERAVLIEIEALDWNCRQHIPELVPLDVVRRTMEELAGQIAGLEAELAEARAGGAASVEDSSRP</sequence>
<gene>
    <name evidence="3" type="ORF">BJ988_003262</name>
</gene>
<name>A0A7Z0DMZ7_9ACTN</name>
<comment type="caution">
    <text evidence="3">The sequence shown here is derived from an EMBL/GenBank/DDBJ whole genome shotgun (WGS) entry which is preliminary data.</text>
</comment>
<dbReference type="RefSeq" id="WP_179658917.1">
    <property type="nucleotide sequence ID" value="NZ_JACBZR010000001.1"/>
</dbReference>
<dbReference type="EMBL" id="JACBZR010000001">
    <property type="protein sequence ID" value="NYI78614.1"/>
    <property type="molecule type" value="Genomic_DNA"/>
</dbReference>
<dbReference type="Proteomes" id="UP000564496">
    <property type="component" value="Unassembled WGS sequence"/>
</dbReference>
<dbReference type="Gene3D" id="2.30.110.10">
    <property type="entry name" value="Electron Transport, Fmn-binding Protein, Chain A"/>
    <property type="match status" value="1"/>
</dbReference>
<reference evidence="3 4" key="1">
    <citation type="submission" date="2020-07" db="EMBL/GenBank/DDBJ databases">
        <title>Sequencing the genomes of 1000 actinobacteria strains.</title>
        <authorList>
            <person name="Klenk H.-P."/>
        </authorList>
    </citation>
    <scope>NUCLEOTIDE SEQUENCE [LARGE SCALE GENOMIC DNA]</scope>
    <source>
        <strain evidence="3 4">DSM 26487</strain>
    </source>
</reference>
<dbReference type="AlphaFoldDB" id="A0A7Z0DMZ7"/>
<feature type="domain" description="Pyridoxamine 5'-phosphate oxidase N-terminal" evidence="2">
    <location>
        <begin position="46"/>
        <end position="141"/>
    </location>
</feature>
<dbReference type="PANTHER" id="PTHR42815">
    <property type="entry name" value="FAD-BINDING, PUTATIVE (AFU_ORTHOLOGUE AFUA_6G07600)-RELATED"/>
    <property type="match status" value="1"/>
</dbReference>
<evidence type="ECO:0000256" key="1">
    <source>
        <dbReference type="SAM" id="Coils"/>
    </source>
</evidence>
<protein>
    <recommendedName>
        <fullName evidence="2">Pyridoxamine 5'-phosphate oxidase N-terminal domain-containing protein</fullName>
    </recommendedName>
</protein>
<dbReference type="Pfam" id="PF01243">
    <property type="entry name" value="PNPOx_N"/>
    <property type="match status" value="1"/>
</dbReference>
<feature type="coiled-coil region" evidence="1">
    <location>
        <begin position="176"/>
        <end position="203"/>
    </location>
</feature>
<dbReference type="InterPro" id="IPR012349">
    <property type="entry name" value="Split_barrel_FMN-bd"/>
</dbReference>
<accession>A0A7Z0DMZ7</accession>
<keyword evidence="1" id="KW-0175">Coiled coil</keyword>
<dbReference type="InterPro" id="IPR011576">
    <property type="entry name" value="Pyridox_Oxase_N"/>
</dbReference>
<proteinExistence type="predicted"/>
<dbReference type="SUPFAM" id="SSF50475">
    <property type="entry name" value="FMN-binding split barrel"/>
    <property type="match status" value="1"/>
</dbReference>
<evidence type="ECO:0000313" key="3">
    <source>
        <dbReference type="EMBL" id="NYI78614.1"/>
    </source>
</evidence>
<organism evidence="3 4">
    <name type="scientific">Nocardioides panzhihuensis</name>
    <dbReference type="NCBI Taxonomy" id="860243"/>
    <lineage>
        <taxon>Bacteria</taxon>
        <taxon>Bacillati</taxon>
        <taxon>Actinomycetota</taxon>
        <taxon>Actinomycetes</taxon>
        <taxon>Propionibacteriales</taxon>
        <taxon>Nocardioidaceae</taxon>
        <taxon>Nocardioides</taxon>
    </lineage>
</organism>
<evidence type="ECO:0000313" key="4">
    <source>
        <dbReference type="Proteomes" id="UP000564496"/>
    </source>
</evidence>
<evidence type="ECO:0000259" key="2">
    <source>
        <dbReference type="Pfam" id="PF01243"/>
    </source>
</evidence>